<keyword evidence="3" id="KW-0813">Transport</keyword>
<dbReference type="FunFam" id="1.20.1560.10:FF:000013">
    <property type="entry name" value="ABC transporter C family member 2"/>
    <property type="match status" value="1"/>
</dbReference>
<feature type="transmembrane region" description="Helical" evidence="11">
    <location>
        <begin position="685"/>
        <end position="706"/>
    </location>
</feature>
<dbReference type="GO" id="GO:0005737">
    <property type="term" value="C:cytoplasm"/>
    <property type="evidence" value="ECO:0007669"/>
    <property type="project" value="UniProtKB-ARBA"/>
</dbReference>
<feature type="domain" description="ABC transmembrane type-1" evidence="13">
    <location>
        <begin position="1038"/>
        <end position="1153"/>
    </location>
</feature>
<comment type="caution">
    <text evidence="14">The sequence shown here is derived from an EMBL/GenBank/DDBJ whole genome shotgun (WGS) entry which is preliminary data.</text>
</comment>
<dbReference type="InterPro" id="IPR027417">
    <property type="entry name" value="P-loop_NTPase"/>
</dbReference>
<dbReference type="InterPro" id="IPR036640">
    <property type="entry name" value="ABC1_TM_sf"/>
</dbReference>
<evidence type="ECO:0000256" key="9">
    <source>
        <dbReference type="ARBA" id="ARBA00023136"/>
    </source>
</evidence>
<gene>
    <name evidence="14" type="ORF">BBAD15_g9250</name>
</gene>
<dbReference type="Gene3D" id="3.40.50.300">
    <property type="entry name" value="P-loop containing nucleotide triphosphate hydrolases"/>
    <property type="match status" value="2"/>
</dbReference>
<evidence type="ECO:0000256" key="10">
    <source>
        <dbReference type="SAM" id="MobiDB-lite"/>
    </source>
</evidence>
<protein>
    <submittedName>
        <fullName evidence="14">ATP-dependent bile acid permease</fullName>
    </submittedName>
</protein>
<reference evidence="14 15" key="1">
    <citation type="submission" date="2012-10" db="EMBL/GenBank/DDBJ databases">
        <title>Genome sequencing and analysis of entomopathogenic fungi Beauveria bassiana D1-5.</title>
        <authorList>
            <person name="Li Q."/>
            <person name="Wang L."/>
            <person name="Zhang Z."/>
            <person name="Wang Q."/>
            <person name="Ren J."/>
            <person name="Wang M."/>
            <person name="Xu W."/>
            <person name="Wang J."/>
            <person name="Lu Y."/>
            <person name="Du Q."/>
            <person name="Sun Z."/>
        </authorList>
    </citation>
    <scope>NUCLEOTIDE SEQUENCE [LARGE SCALE GENOMIC DNA]</scope>
    <source>
        <strain evidence="14 15">D1-5</strain>
    </source>
</reference>
<evidence type="ECO:0000256" key="8">
    <source>
        <dbReference type="ARBA" id="ARBA00022989"/>
    </source>
</evidence>
<evidence type="ECO:0000256" key="6">
    <source>
        <dbReference type="ARBA" id="ARBA00022741"/>
    </source>
</evidence>
<dbReference type="SUPFAM" id="SSF52540">
    <property type="entry name" value="P-loop containing nucleoside triphosphate hydrolases"/>
    <property type="match status" value="2"/>
</dbReference>
<keyword evidence="4 11" id="KW-0812">Transmembrane</keyword>
<evidence type="ECO:0000259" key="13">
    <source>
        <dbReference type="PROSITE" id="PS50929"/>
    </source>
</evidence>
<comment type="similarity">
    <text evidence="2">Belongs to the ABC transporter superfamily. ABCC family. Conjugate transporter (TC 3.A.1.208) subfamily.</text>
</comment>
<feature type="domain" description="ABC transporter" evidence="12">
    <location>
        <begin position="1789"/>
        <end position="2031"/>
    </location>
</feature>
<evidence type="ECO:0000256" key="4">
    <source>
        <dbReference type="ARBA" id="ARBA00022692"/>
    </source>
</evidence>
<dbReference type="HOGENOM" id="CLU_233208_0_0_1"/>
<feature type="transmembrane region" description="Helical" evidence="11">
    <location>
        <begin position="1700"/>
        <end position="1723"/>
    </location>
</feature>
<dbReference type="Gene3D" id="1.20.1560.10">
    <property type="entry name" value="ABC transporter type 1, transmembrane domain"/>
    <property type="match status" value="2"/>
</dbReference>
<dbReference type="InterPro" id="IPR003439">
    <property type="entry name" value="ABC_transporter-like_ATP-bd"/>
</dbReference>
<dbReference type="eggNOG" id="ENOG502SICY">
    <property type="taxonomic scope" value="Eukaryota"/>
</dbReference>
<feature type="region of interest" description="Disordered" evidence="10">
    <location>
        <begin position="1024"/>
        <end position="1043"/>
    </location>
</feature>
<proteinExistence type="inferred from homology"/>
<evidence type="ECO:0000256" key="1">
    <source>
        <dbReference type="ARBA" id="ARBA00004141"/>
    </source>
</evidence>
<feature type="region of interest" description="Disordered" evidence="10">
    <location>
        <begin position="1418"/>
        <end position="1451"/>
    </location>
</feature>
<comment type="subcellular location">
    <subcellularLocation>
        <location evidence="1">Membrane</location>
        <topology evidence="1">Multi-pass membrane protein</topology>
    </subcellularLocation>
</comment>
<dbReference type="InterPro" id="IPR003593">
    <property type="entry name" value="AAA+_ATPase"/>
</dbReference>
<feature type="transmembrane region" description="Helical" evidence="11">
    <location>
        <begin position="973"/>
        <end position="994"/>
    </location>
</feature>
<dbReference type="STRING" id="1245745.A0A0A2VD75"/>
<dbReference type="InterPro" id="IPR017871">
    <property type="entry name" value="ABC_transporter-like_CS"/>
</dbReference>
<dbReference type="GO" id="GO:0016887">
    <property type="term" value="F:ATP hydrolysis activity"/>
    <property type="evidence" value="ECO:0007669"/>
    <property type="project" value="InterPro"/>
</dbReference>
<dbReference type="OrthoDB" id="6500128at2759"/>
<dbReference type="PROSITE" id="PS50893">
    <property type="entry name" value="ABC_TRANSPORTER_2"/>
    <property type="match status" value="2"/>
</dbReference>
<dbReference type="CDD" id="cd18604">
    <property type="entry name" value="ABC_6TM_VMR1_D2_like"/>
    <property type="match status" value="1"/>
</dbReference>
<evidence type="ECO:0000256" key="7">
    <source>
        <dbReference type="ARBA" id="ARBA00022840"/>
    </source>
</evidence>
<dbReference type="EMBL" id="ANFO01000942">
    <property type="protein sequence ID" value="KGQ05503.1"/>
    <property type="molecule type" value="Genomic_DNA"/>
</dbReference>
<keyword evidence="7" id="KW-0067">ATP-binding</keyword>
<dbReference type="PROSITE" id="PS50929">
    <property type="entry name" value="ABC_TM1F"/>
    <property type="match status" value="2"/>
</dbReference>
<dbReference type="CDD" id="cd03244">
    <property type="entry name" value="ABCC_MRP_domain2"/>
    <property type="match status" value="1"/>
</dbReference>
<dbReference type="InterPro" id="IPR010730">
    <property type="entry name" value="HET"/>
</dbReference>
<dbReference type="Pfam" id="PF00005">
    <property type="entry name" value="ABC_tran"/>
    <property type="match status" value="2"/>
</dbReference>
<evidence type="ECO:0000313" key="15">
    <source>
        <dbReference type="Proteomes" id="UP000030106"/>
    </source>
</evidence>
<feature type="domain" description="ABC transmembrane type-1" evidence="13">
    <location>
        <begin position="1519"/>
        <end position="1768"/>
    </location>
</feature>
<dbReference type="GO" id="GO:0016020">
    <property type="term" value="C:membrane"/>
    <property type="evidence" value="ECO:0007669"/>
    <property type="project" value="UniProtKB-SubCell"/>
</dbReference>
<keyword evidence="6" id="KW-0547">Nucleotide-binding</keyword>
<feature type="transmembrane region" description="Helical" evidence="11">
    <location>
        <begin position="771"/>
        <end position="789"/>
    </location>
</feature>
<feature type="compositionally biased region" description="Basic and acidic residues" evidence="10">
    <location>
        <begin position="1437"/>
        <end position="1449"/>
    </location>
</feature>
<feature type="domain" description="ABC transporter" evidence="12">
    <location>
        <begin position="1183"/>
        <end position="1429"/>
    </location>
</feature>
<accession>A0A0A2VD75</accession>
<dbReference type="GO" id="GO:0140359">
    <property type="term" value="F:ABC-type transporter activity"/>
    <property type="evidence" value="ECO:0007669"/>
    <property type="project" value="InterPro"/>
</dbReference>
<evidence type="ECO:0000256" key="5">
    <source>
        <dbReference type="ARBA" id="ARBA00022737"/>
    </source>
</evidence>
<feature type="transmembrane region" description="Helical" evidence="11">
    <location>
        <begin position="1729"/>
        <end position="1752"/>
    </location>
</feature>
<feature type="transmembrane region" description="Helical" evidence="11">
    <location>
        <begin position="928"/>
        <end position="948"/>
    </location>
</feature>
<evidence type="ECO:0000256" key="2">
    <source>
        <dbReference type="ARBA" id="ARBA00009726"/>
    </source>
</evidence>
<dbReference type="SUPFAM" id="SSF90123">
    <property type="entry name" value="ABC transporter transmembrane region"/>
    <property type="match status" value="2"/>
</dbReference>
<organism evidence="14 15">
    <name type="scientific">Beauveria bassiana D1-5</name>
    <dbReference type="NCBI Taxonomy" id="1245745"/>
    <lineage>
        <taxon>Eukaryota</taxon>
        <taxon>Fungi</taxon>
        <taxon>Dikarya</taxon>
        <taxon>Ascomycota</taxon>
        <taxon>Pezizomycotina</taxon>
        <taxon>Sordariomycetes</taxon>
        <taxon>Hypocreomycetidae</taxon>
        <taxon>Hypocreales</taxon>
        <taxon>Cordycipitaceae</taxon>
        <taxon>Beauveria</taxon>
    </lineage>
</organism>
<evidence type="ECO:0000256" key="11">
    <source>
        <dbReference type="SAM" id="Phobius"/>
    </source>
</evidence>
<dbReference type="InterPro" id="IPR050173">
    <property type="entry name" value="ABC_transporter_C-like"/>
</dbReference>
<feature type="transmembrane region" description="Helical" evidence="11">
    <location>
        <begin position="801"/>
        <end position="818"/>
    </location>
</feature>
<evidence type="ECO:0000259" key="12">
    <source>
        <dbReference type="PROSITE" id="PS50893"/>
    </source>
</evidence>
<feature type="transmembrane region" description="Helical" evidence="11">
    <location>
        <begin position="1094"/>
        <end position="1119"/>
    </location>
</feature>
<dbReference type="PANTHER" id="PTHR24223:SF456">
    <property type="entry name" value="MULTIDRUG RESISTANCE-ASSOCIATED PROTEIN LETHAL(2)03659"/>
    <property type="match status" value="1"/>
</dbReference>
<dbReference type="Pfam" id="PF06985">
    <property type="entry name" value="HET"/>
    <property type="match status" value="1"/>
</dbReference>
<sequence>MSLCSVCKAISFADLPLFPEEQHGNILTGLNYVHPLRRERGFPRDPTASSVRHHNNIEHLQGAAAAGCALCALIWNQLQLLLSEIEGLDKETKKTCELSYRPTVDLWLARRPYGGQGFWVLSESIGSRDEREIIPIAAFSFAVARDHPLADTIYARPVQQSPETYAILQLLEWDTQCKQHQECLSASRAVPRYLVDVGCSESEDSVKLVQLGAGDAEYTALSYTSDCSSEVKWRPDNSDAEKKPILTTDLPKMFRDAILVTRTLGVRYIWIDSLCIPENAPEWERDSEEIGSVYENAYLTVSATGAKKLADGLFFSRPSRTSLQVLYRSSDGSVNGMVSVSVLPLSKEVLRSYTEMQHEPISKNIWSFQERVLSRRVVHFASDQIYFECMGHFRSEDGLLQGARFHSIVKELHSGPDYYREQTALDRWHSLLRAYGKLEPTTPSEKLRALSNIARAFQRLLGDEYVAGFWKKSLIESMCWQSMDCKPLCGSTAPSWSWARVNGIAVAGFGLRSVCPEATISGIQVTLEDDAKPFGNVASALIVIAAPVVPLKLVEKGGQWRHIFLRTEDGHEDGFYAGFDLIDRLYEVSAEGIRTSKLFALVLANTRRDECLTGTCHIALTISVPSHPQALLGWLWLTQKYHCTLDRPTLQTNESQKEPGHFFLQRIAKHESKVMLWQYGVESPLVSSSAFVAVTTLLLLTLRTFFNESKGKACSNALYHDEDGVATKESEARCSAAGAKAIINTGTVAGLSSAMYEVFTADTSPRKNHQFVGILMLIWALMSVQALIVSLEPRFQQRYAHALRLGSSAALCLSLILYKKYSKQDDRLKATWPEVGSLLAILAGSLSIPRRPSVSHRGQQVDRELSVSFWDRLTFSWGPFPASRSAIPDNMRMEDLPEVRYSSRVTTSKQLLARVDESVHLWRQLSRAFLPALIIQWLLAFLTAAAQFGSRFALFKLLQCLEGSEKSSNTAKLWVLGIGMGLLVETFSQNWLIWCTQMRLQIPIQGLLKSLVVEKLTRSPLAAGKGSLPKEGEKAAEAPKRAKRTKAHSSVSNLVSEALQGLRHIRLSSMEDVWEDRLSAVRDRELDQMRSTGIAMSLLSLAVNLSPVLLVSTALSVYAYETGHLSSSIAFLALNLFDSLYIAFQELPSRFAEARVSWSSCKLLNRYLSEPERQRLAVPSDGLRLENASISWHMQNFDADTQGGFVLSHVNLDFPPDALSIVTGSTGSGKSLLLSALLEEASIQSGTVLRPSSRPMPGKAEVEIIAGSMALVSQPPWIENSTVRDNILFGSAYNEPRYRKAVSGCCLEQDFSVLPNGDQTIAGLNGAVLSGGQKWRVALARALYSAAEILILDDVLSAVDTRVAKQIFDGGIMGDLARNRTVILVTHNPNAYLASAQYHVNIEDGHVSVKSVSNIRPGGKMPEPILPQEPSPTATSNDKEESRQPEHPRAKSAALAAVSTRQILSAYIWASGGVHSLVIGAFCTFLARAVAHSSSWWLTRWTTQDKSSADYSIAYNMKIYFLLSLCTVAGQELKSLVLLGLSLGASRSLFQRLVQSVLHAPLAWIDSMPLGQMIQVLETDIYTMDNKTTQSLHNLLGSVMSLVLILSSSIVSAPQTIFFSAPILVAYSRVVMHQLAISRHLLRLIDESLRPILEHSTSVASGLATIRAFNRTEFYVERMHELVDRSAKLGLHLILGQRWLAVRLGSLGAIFVTAVAATLVYQGEDAAKAGFVITLALQLKAALAGTTTMFNLHDMLARTIGRIVSLANVETESRDGNEPARSWPAEARIEVCDLAVRYDASAQPALRKVNFSAESRQRLGIVGRTGSGKTTLTNAILRFIAAAQGQIIIDGVDVSTVKLNRLRKAITLIPQDPFLFSGTLRSNVDPSGTKSDDLVLEVLRRVHLIPTAATKDVGNHTSEFAHLDMEIQPGGVNLSYGQRQLLCLARALLVRCPILILDEATSGVDDATDAAVQRVLREEFSHATILVVAHRLLTVADFDSILVMRDGKVAEMGPPRALMARRGLFWDMVQQSGDCERVMQAMRKD</sequence>
<dbReference type="FunFam" id="3.40.50.300:FF:001354">
    <property type="entry name" value="ATP-binding cassette (ABC) transporter, putative"/>
    <property type="match status" value="1"/>
</dbReference>
<name>A0A0A2VD75_BEABA</name>
<keyword evidence="5" id="KW-0677">Repeat</keyword>
<dbReference type="InterPro" id="IPR011527">
    <property type="entry name" value="ABC1_TM_dom"/>
</dbReference>
<feature type="compositionally biased region" description="Basic and acidic residues" evidence="10">
    <location>
        <begin position="1028"/>
        <end position="1040"/>
    </location>
</feature>
<dbReference type="PROSITE" id="PS00211">
    <property type="entry name" value="ABC_TRANSPORTER_1"/>
    <property type="match status" value="1"/>
</dbReference>
<evidence type="ECO:0000313" key="14">
    <source>
        <dbReference type="EMBL" id="KGQ05503.1"/>
    </source>
</evidence>
<dbReference type="Pfam" id="PF00664">
    <property type="entry name" value="ABC_membrane"/>
    <property type="match status" value="1"/>
</dbReference>
<dbReference type="SMART" id="SM00382">
    <property type="entry name" value="AAA"/>
    <property type="match status" value="2"/>
</dbReference>
<dbReference type="Proteomes" id="UP000030106">
    <property type="component" value="Unassembled WGS sequence"/>
</dbReference>
<evidence type="ECO:0000256" key="3">
    <source>
        <dbReference type="ARBA" id="ARBA00022448"/>
    </source>
</evidence>
<dbReference type="GO" id="GO:0005524">
    <property type="term" value="F:ATP binding"/>
    <property type="evidence" value="ECO:0007669"/>
    <property type="project" value="UniProtKB-KW"/>
</dbReference>
<keyword evidence="8 11" id="KW-1133">Transmembrane helix</keyword>
<keyword evidence="9 11" id="KW-0472">Membrane</keyword>
<dbReference type="PANTHER" id="PTHR24223">
    <property type="entry name" value="ATP-BINDING CASSETTE SUB-FAMILY C"/>
    <property type="match status" value="1"/>
</dbReference>